<dbReference type="GO" id="GO:0043565">
    <property type="term" value="F:sequence-specific DNA binding"/>
    <property type="evidence" value="ECO:0007669"/>
    <property type="project" value="InterPro"/>
</dbReference>
<dbReference type="InterPro" id="IPR003313">
    <property type="entry name" value="AraC-bd"/>
</dbReference>
<keyword evidence="1" id="KW-0805">Transcription regulation</keyword>
<dbReference type="Proteomes" id="UP000014136">
    <property type="component" value="Unassembled WGS sequence"/>
</dbReference>
<dbReference type="InterPro" id="IPR014710">
    <property type="entry name" value="RmlC-like_jellyroll"/>
</dbReference>
<dbReference type="PROSITE" id="PS01124">
    <property type="entry name" value="HTH_ARAC_FAMILY_2"/>
    <property type="match status" value="1"/>
</dbReference>
<keyword evidence="3" id="KW-0804">Transcription</keyword>
<protein>
    <recommendedName>
        <fullName evidence="4">HTH araC/xylS-type domain-containing protein</fullName>
    </recommendedName>
</protein>
<keyword evidence="2" id="KW-0238">DNA-binding</keyword>
<dbReference type="Pfam" id="PF02311">
    <property type="entry name" value="AraC_binding"/>
    <property type="match status" value="1"/>
</dbReference>
<dbReference type="SUPFAM" id="SSF46689">
    <property type="entry name" value="Homeodomain-like"/>
    <property type="match status" value="2"/>
</dbReference>
<feature type="domain" description="HTH araC/xylS-type" evidence="4">
    <location>
        <begin position="173"/>
        <end position="271"/>
    </location>
</feature>
<evidence type="ECO:0000313" key="6">
    <source>
        <dbReference type="Proteomes" id="UP000014136"/>
    </source>
</evidence>
<evidence type="ECO:0000256" key="3">
    <source>
        <dbReference type="ARBA" id="ARBA00023163"/>
    </source>
</evidence>
<gene>
    <name evidence="5" type="ORF">OMQ_01814</name>
</gene>
<comment type="caution">
    <text evidence="5">The sequence shown here is derived from an EMBL/GenBank/DDBJ whole genome shotgun (WGS) entry which is preliminary data.</text>
</comment>
<evidence type="ECO:0000256" key="2">
    <source>
        <dbReference type="ARBA" id="ARBA00023125"/>
    </source>
</evidence>
<dbReference type="AlphaFoldDB" id="S0JH89"/>
<dbReference type="InterPro" id="IPR018060">
    <property type="entry name" value="HTH_AraC"/>
</dbReference>
<dbReference type="OrthoDB" id="9778008at2"/>
<dbReference type="Pfam" id="PF12833">
    <property type="entry name" value="HTH_18"/>
    <property type="match status" value="1"/>
</dbReference>
<accession>S0JH89</accession>
<evidence type="ECO:0000313" key="5">
    <source>
        <dbReference type="EMBL" id="EOT27900.1"/>
    </source>
</evidence>
<dbReference type="PANTHER" id="PTHR43280:SF28">
    <property type="entry name" value="HTH-TYPE TRANSCRIPTIONAL ACTIVATOR RHAS"/>
    <property type="match status" value="1"/>
</dbReference>
<dbReference type="RefSeq" id="WP_016175586.1">
    <property type="nucleotide sequence ID" value="NZ_KE136389.1"/>
</dbReference>
<dbReference type="PRINTS" id="PR00032">
    <property type="entry name" value="HTHARAC"/>
</dbReference>
<dbReference type="SUPFAM" id="SSF51182">
    <property type="entry name" value="RmlC-like cupins"/>
    <property type="match status" value="1"/>
</dbReference>
<name>S0JH89_9ENTE</name>
<dbReference type="InterPro" id="IPR011051">
    <property type="entry name" value="RmlC_Cupin_sf"/>
</dbReference>
<dbReference type="PATRIC" id="fig|1139996.3.peg.1787"/>
<dbReference type="SMART" id="SM00342">
    <property type="entry name" value="HTH_ARAC"/>
    <property type="match status" value="1"/>
</dbReference>
<proteinExistence type="predicted"/>
<dbReference type="InterPro" id="IPR009057">
    <property type="entry name" value="Homeodomain-like_sf"/>
</dbReference>
<organism evidence="5 6">
    <name type="scientific">Enterococcus saccharolyticus subsp. saccharolyticus ATCC 43076</name>
    <dbReference type="NCBI Taxonomy" id="1139996"/>
    <lineage>
        <taxon>Bacteria</taxon>
        <taxon>Bacillati</taxon>
        <taxon>Bacillota</taxon>
        <taxon>Bacilli</taxon>
        <taxon>Lactobacillales</taxon>
        <taxon>Enterococcaceae</taxon>
        <taxon>Enterococcus</taxon>
    </lineage>
</organism>
<evidence type="ECO:0000256" key="1">
    <source>
        <dbReference type="ARBA" id="ARBA00023015"/>
    </source>
</evidence>
<reference evidence="5 6" key="1">
    <citation type="submission" date="2013-03" db="EMBL/GenBank/DDBJ databases">
        <title>The Genome Sequence of Enterococcus saccharolyticus ATCC_43076 (Illumina only assembly).</title>
        <authorList>
            <consortium name="The Broad Institute Genomics Platform"/>
            <consortium name="The Broad Institute Genome Sequencing Center for Infectious Disease"/>
            <person name="Earl A."/>
            <person name="Russ C."/>
            <person name="Gilmore M."/>
            <person name="Surin D."/>
            <person name="Walker B."/>
            <person name="Young S."/>
            <person name="Zeng Q."/>
            <person name="Gargeya S."/>
            <person name="Fitzgerald M."/>
            <person name="Haas B."/>
            <person name="Abouelleil A."/>
            <person name="Allen A.W."/>
            <person name="Alvarado L."/>
            <person name="Arachchi H.M."/>
            <person name="Berlin A.M."/>
            <person name="Chapman S.B."/>
            <person name="Gainer-Dewar J."/>
            <person name="Goldberg J."/>
            <person name="Griggs A."/>
            <person name="Gujja S."/>
            <person name="Hansen M."/>
            <person name="Howarth C."/>
            <person name="Imamovic A."/>
            <person name="Ireland A."/>
            <person name="Larimer J."/>
            <person name="McCowan C."/>
            <person name="Murphy C."/>
            <person name="Pearson M."/>
            <person name="Poon T.W."/>
            <person name="Priest M."/>
            <person name="Roberts A."/>
            <person name="Saif S."/>
            <person name="Shea T."/>
            <person name="Sisk P."/>
            <person name="Sykes S."/>
            <person name="Wortman J."/>
            <person name="Nusbaum C."/>
            <person name="Birren B."/>
        </authorList>
    </citation>
    <scope>NUCLEOTIDE SEQUENCE [LARGE SCALE GENOMIC DNA]</scope>
    <source>
        <strain evidence="5 6">ATCC 43076</strain>
    </source>
</reference>
<dbReference type="PANTHER" id="PTHR43280">
    <property type="entry name" value="ARAC-FAMILY TRANSCRIPTIONAL REGULATOR"/>
    <property type="match status" value="1"/>
</dbReference>
<dbReference type="InterPro" id="IPR020449">
    <property type="entry name" value="Tscrpt_reg_AraC-type_HTH"/>
</dbReference>
<dbReference type="STRING" id="41997.RV16_GL000688"/>
<dbReference type="Gene3D" id="2.60.120.10">
    <property type="entry name" value="Jelly Rolls"/>
    <property type="match status" value="1"/>
</dbReference>
<dbReference type="Gene3D" id="1.10.10.60">
    <property type="entry name" value="Homeodomain-like"/>
    <property type="match status" value="2"/>
</dbReference>
<dbReference type="EMBL" id="AHYT01000009">
    <property type="protein sequence ID" value="EOT27900.1"/>
    <property type="molecule type" value="Genomic_DNA"/>
</dbReference>
<keyword evidence="6" id="KW-1185">Reference proteome</keyword>
<dbReference type="GO" id="GO:0003700">
    <property type="term" value="F:DNA-binding transcription factor activity"/>
    <property type="evidence" value="ECO:0007669"/>
    <property type="project" value="InterPro"/>
</dbReference>
<dbReference type="HOGENOM" id="CLU_000445_88_3_9"/>
<dbReference type="eggNOG" id="COG2207">
    <property type="taxonomic scope" value="Bacteria"/>
</dbReference>
<evidence type="ECO:0000259" key="4">
    <source>
        <dbReference type="PROSITE" id="PS01124"/>
    </source>
</evidence>
<sequence length="274" mass="32128">MYFEITDSQKEVTKHVTDNLPLAIYHRILNKQQQDRLMPHWHQEFQFVWILEGTLSYSIETSTITLSASSGILINSSKLHSAKPISDNVEYICIDFSPFFINTSFYQNVISAIQQDPMFHFIPIQLTTQQESIVRETVFSKINYLTLYELLLSMLSQVQTEAGTFKKSQSDIYHLLDFVHTHYQQPLSVDDIAQSIPINKNKCTTLFKQYTKLSPINYLIDFRLNKAKELLQTTNHSISEICYFVGFNNISYFITKFKQKYNCTPLKFRKHFRS</sequence>